<dbReference type="AlphaFoldDB" id="H3GGS3"/>
<dbReference type="EMBL" id="DS566008">
    <property type="status" value="NOT_ANNOTATED_CDS"/>
    <property type="molecule type" value="Genomic_DNA"/>
</dbReference>
<feature type="compositionally biased region" description="Acidic residues" evidence="1">
    <location>
        <begin position="34"/>
        <end position="50"/>
    </location>
</feature>
<feature type="region of interest" description="Disordered" evidence="1">
    <location>
        <begin position="1"/>
        <end position="56"/>
    </location>
</feature>
<keyword evidence="3" id="KW-1185">Reference proteome</keyword>
<evidence type="ECO:0000313" key="3">
    <source>
        <dbReference type="Proteomes" id="UP000005238"/>
    </source>
</evidence>
<organism evidence="2 3">
    <name type="scientific">Phytophthora ramorum</name>
    <name type="common">Sudden oak death agent</name>
    <dbReference type="NCBI Taxonomy" id="164328"/>
    <lineage>
        <taxon>Eukaryota</taxon>
        <taxon>Sar</taxon>
        <taxon>Stramenopiles</taxon>
        <taxon>Oomycota</taxon>
        <taxon>Peronosporomycetes</taxon>
        <taxon>Peronosporales</taxon>
        <taxon>Peronosporaceae</taxon>
        <taxon>Phytophthora</taxon>
    </lineage>
</organism>
<reference evidence="2" key="2">
    <citation type="submission" date="2015-06" db="UniProtKB">
        <authorList>
            <consortium name="EnsemblProtists"/>
        </authorList>
    </citation>
    <scope>IDENTIFICATION</scope>
    <source>
        <strain evidence="2">Pr102</strain>
    </source>
</reference>
<dbReference type="InParanoid" id="H3GGS3"/>
<dbReference type="EnsemblProtists" id="Phyra75048">
    <property type="protein sequence ID" value="Phyra75048"/>
    <property type="gene ID" value="Phyra75048"/>
</dbReference>
<evidence type="ECO:0008006" key="4">
    <source>
        <dbReference type="Google" id="ProtNLM"/>
    </source>
</evidence>
<dbReference type="PANTHER" id="PTHR33246:SF51">
    <property type="entry name" value="MYB_SANT-LIKE DOMAIN-CONTAINING PROTEIN"/>
    <property type="match status" value="1"/>
</dbReference>
<evidence type="ECO:0000313" key="2">
    <source>
        <dbReference type="EnsemblProtists" id="Phyra75048"/>
    </source>
</evidence>
<dbReference type="PANTHER" id="PTHR33246">
    <property type="entry name" value="CCHC-TYPE DOMAIN-CONTAINING PROTEIN"/>
    <property type="match status" value="1"/>
</dbReference>
<name>H3GGS3_PHYRM</name>
<dbReference type="eggNOG" id="ENOG502RFBB">
    <property type="taxonomic scope" value="Eukaryota"/>
</dbReference>
<dbReference type="VEuPathDB" id="FungiDB:KRP22_6438"/>
<protein>
    <recommendedName>
        <fullName evidence="4">Myb/SANT-like domain-containing protein</fullName>
    </recommendedName>
</protein>
<evidence type="ECO:0000256" key="1">
    <source>
        <dbReference type="SAM" id="MobiDB-lite"/>
    </source>
</evidence>
<feature type="compositionally biased region" description="Acidic residues" evidence="1">
    <location>
        <begin position="15"/>
        <end position="27"/>
    </location>
</feature>
<dbReference type="Proteomes" id="UP000005238">
    <property type="component" value="Unassembled WGS sequence"/>
</dbReference>
<proteinExistence type="predicted"/>
<dbReference type="VEuPathDB" id="FungiDB:KRP23_660"/>
<reference evidence="3" key="1">
    <citation type="journal article" date="2006" name="Science">
        <title>Phytophthora genome sequences uncover evolutionary origins and mechanisms of pathogenesis.</title>
        <authorList>
            <person name="Tyler B.M."/>
            <person name="Tripathy S."/>
            <person name="Zhang X."/>
            <person name="Dehal P."/>
            <person name="Jiang R.H."/>
            <person name="Aerts A."/>
            <person name="Arredondo F.D."/>
            <person name="Baxter L."/>
            <person name="Bensasson D."/>
            <person name="Beynon J.L."/>
            <person name="Chapman J."/>
            <person name="Damasceno C.M."/>
            <person name="Dorrance A.E."/>
            <person name="Dou D."/>
            <person name="Dickerman A.W."/>
            <person name="Dubchak I.L."/>
            <person name="Garbelotto M."/>
            <person name="Gijzen M."/>
            <person name="Gordon S.G."/>
            <person name="Govers F."/>
            <person name="Grunwald N.J."/>
            <person name="Huang W."/>
            <person name="Ivors K.L."/>
            <person name="Jones R.W."/>
            <person name="Kamoun S."/>
            <person name="Krampis K."/>
            <person name="Lamour K.H."/>
            <person name="Lee M.K."/>
            <person name="McDonald W.H."/>
            <person name="Medina M."/>
            <person name="Meijer H.J."/>
            <person name="Nordberg E.K."/>
            <person name="Maclean D.J."/>
            <person name="Ospina-Giraldo M.D."/>
            <person name="Morris P.F."/>
            <person name="Phuntumart V."/>
            <person name="Putnam N.H."/>
            <person name="Rash S."/>
            <person name="Rose J.K."/>
            <person name="Sakihama Y."/>
            <person name="Salamov A.A."/>
            <person name="Savidor A."/>
            <person name="Scheuring C.F."/>
            <person name="Smith B.M."/>
            <person name="Sobral B.W."/>
            <person name="Terry A."/>
            <person name="Torto-Alalibo T.A."/>
            <person name="Win J."/>
            <person name="Xu Z."/>
            <person name="Zhang H."/>
            <person name="Grigoriev I.V."/>
            <person name="Rokhsar D.S."/>
            <person name="Boore J.L."/>
        </authorList>
    </citation>
    <scope>NUCLEOTIDE SEQUENCE [LARGE SCALE GENOMIC DNA]</scope>
    <source>
        <strain evidence="3">Pr102</strain>
    </source>
</reference>
<dbReference type="HOGENOM" id="CLU_1121947_0_0_1"/>
<accession>H3GGS3</accession>
<sequence>MVLLAASPTPILDLREEEAESDEDEDEQAHIELEEVVEEEEGGEEGEESGEERVMKKAHLSRDDYRIIVTWMEVPENYKAIHGTGEKTKVGEKVKKSDGFEALVKHLKKNATTVSLQKLTARNIEQRWRTYLRRFKKTLKLSQLTTGAGLTKQELTRGMSFQEKLERKCPEFARMEDLLADKANITPSATLELGVPLLVGTGSLRSRSEASQESDFSIVVAESPANGDFCSDSSFVPAAQTYLLPAAT</sequence>